<accession>A0AAV9U1Q0</accession>
<dbReference type="PANTHER" id="PTHR46082:SF11">
    <property type="entry name" value="AAA+ ATPASE DOMAIN-CONTAINING PROTEIN-RELATED"/>
    <property type="match status" value="1"/>
</dbReference>
<name>A0AAV9U1Q0_9PEZI</name>
<dbReference type="Gene3D" id="3.40.50.1580">
    <property type="entry name" value="Nucleoside phosphorylase domain"/>
    <property type="match status" value="1"/>
</dbReference>
<sequence>MATLPKSEYTVGWLTALSIELTAAIAMLDFTHNKPFDYSYSKQSANRYTFGSINGRNIVITSLPDGIYGTTSATRVAEDFHRDFPNLELRFTVGIAGGAPCREHDIRLGDVVVGRPEAGSPGIVQYDLGKALEGGVFQVSSVLSKPPDNILRALPSIRRWPEEMLSAATFQILADTFNQNRKLRPPAQADILFRSDCYHREEENSDDSWNGGYQDLGNPHDYKFNIHRVPGSEVTAVSPADIRQEYNRNDLYIATPSSEVRLGSQSNEPSPLRKPAFRHQESESDVCNLCDSNYQVDRKPRETWLSTIQAWGVPLDPDTVYWGHNNDDTYINTPLPEIHFGTIASGNTLMRDGKTRDQLQRRTRAMCFEMEAAGIVDAWPCLVVRGICDYSDSHKNKLWQGYAAGAAAAFTKFLLLSMSHRDEEIPPPRSLGKIRSKSPEPGYLRRIQPISSEDVDGSTDYSPRYGKGFDYRLDSHKPEEEDAYSAYFSSDHSKARLPRNSARGTGRSHYPSQREKLPLTNRVTNGDTIVEQYGDAHFGHSIMNGFQEFEAGDMDFTSSGGKTFNGAQKFKSSGRMQF</sequence>
<dbReference type="SUPFAM" id="SSF53167">
    <property type="entry name" value="Purine and uridine phosphorylases"/>
    <property type="match status" value="1"/>
</dbReference>
<gene>
    <name evidence="2" type="ORF">TWF730_004443</name>
</gene>
<organism evidence="2 3">
    <name type="scientific">Orbilia blumenaviensis</name>
    <dbReference type="NCBI Taxonomy" id="1796055"/>
    <lineage>
        <taxon>Eukaryota</taxon>
        <taxon>Fungi</taxon>
        <taxon>Dikarya</taxon>
        <taxon>Ascomycota</taxon>
        <taxon>Pezizomycotina</taxon>
        <taxon>Orbiliomycetes</taxon>
        <taxon>Orbiliales</taxon>
        <taxon>Orbiliaceae</taxon>
        <taxon>Orbilia</taxon>
    </lineage>
</organism>
<feature type="region of interest" description="Disordered" evidence="1">
    <location>
        <begin position="423"/>
        <end position="461"/>
    </location>
</feature>
<evidence type="ECO:0000256" key="1">
    <source>
        <dbReference type="SAM" id="MobiDB-lite"/>
    </source>
</evidence>
<evidence type="ECO:0000313" key="2">
    <source>
        <dbReference type="EMBL" id="KAK6331361.1"/>
    </source>
</evidence>
<dbReference type="EMBL" id="JAVHNS010000018">
    <property type="protein sequence ID" value="KAK6331361.1"/>
    <property type="molecule type" value="Genomic_DNA"/>
</dbReference>
<feature type="region of interest" description="Disordered" evidence="1">
    <location>
        <begin position="486"/>
        <end position="514"/>
    </location>
</feature>
<dbReference type="InterPro" id="IPR035994">
    <property type="entry name" value="Nucleoside_phosphorylase_sf"/>
</dbReference>
<dbReference type="Proteomes" id="UP001373714">
    <property type="component" value="Unassembled WGS sequence"/>
</dbReference>
<dbReference type="GO" id="GO:0009116">
    <property type="term" value="P:nucleoside metabolic process"/>
    <property type="evidence" value="ECO:0007669"/>
    <property type="project" value="InterPro"/>
</dbReference>
<reference evidence="2 3" key="1">
    <citation type="submission" date="2019-10" db="EMBL/GenBank/DDBJ databases">
        <authorList>
            <person name="Palmer J.M."/>
        </authorList>
    </citation>
    <scope>NUCLEOTIDE SEQUENCE [LARGE SCALE GENOMIC DNA]</scope>
    <source>
        <strain evidence="2 3">TWF730</strain>
    </source>
</reference>
<dbReference type="PANTHER" id="PTHR46082">
    <property type="entry name" value="ATP/GTP-BINDING PROTEIN-RELATED"/>
    <property type="match status" value="1"/>
</dbReference>
<dbReference type="AlphaFoldDB" id="A0AAV9U1Q0"/>
<comment type="caution">
    <text evidence="2">The sequence shown here is derived from an EMBL/GenBank/DDBJ whole genome shotgun (WGS) entry which is preliminary data.</text>
</comment>
<keyword evidence="3" id="KW-1185">Reference proteome</keyword>
<proteinExistence type="predicted"/>
<evidence type="ECO:0000313" key="3">
    <source>
        <dbReference type="Proteomes" id="UP001373714"/>
    </source>
</evidence>
<dbReference type="GO" id="GO:0003824">
    <property type="term" value="F:catalytic activity"/>
    <property type="evidence" value="ECO:0007669"/>
    <property type="project" value="InterPro"/>
</dbReference>
<protein>
    <recommendedName>
        <fullName evidence="4">Nucleoside phosphorylase domain-containing protein</fullName>
    </recommendedName>
</protein>
<dbReference type="InterPro" id="IPR053137">
    <property type="entry name" value="NLR-like"/>
</dbReference>
<evidence type="ECO:0008006" key="4">
    <source>
        <dbReference type="Google" id="ProtNLM"/>
    </source>
</evidence>